<dbReference type="AlphaFoldDB" id="V5SJF0"/>
<dbReference type="EMBL" id="CP006912">
    <property type="protein sequence ID" value="AHB50084.1"/>
    <property type="molecule type" value="Genomic_DNA"/>
</dbReference>
<dbReference type="STRING" id="1029756.W911_07450"/>
<name>V5SJF0_9HYPH</name>
<evidence type="ECO:0000256" key="1">
    <source>
        <dbReference type="SAM" id="Phobius"/>
    </source>
</evidence>
<dbReference type="PATRIC" id="fig|1029756.8.peg.1560"/>
<reference evidence="2 3" key="1">
    <citation type="journal article" date="2014" name="Genome Announc.">
        <title>Complete Genome Sequence of Hyphomicrobium nitrativorans Strain NL23, a Denitrifying Bacterium Isolated from Biofilm of a Methanol-Fed Denitrification System Treating Seawater at the Montreal Biodome.</title>
        <authorList>
            <person name="Martineau C."/>
            <person name="Villeneuve C."/>
            <person name="Mauffrey F."/>
            <person name="Villemur R."/>
        </authorList>
    </citation>
    <scope>NUCLEOTIDE SEQUENCE [LARGE SCALE GENOMIC DNA]</scope>
    <source>
        <strain evidence="2">NL23</strain>
    </source>
</reference>
<evidence type="ECO:0000313" key="2">
    <source>
        <dbReference type="EMBL" id="AHB50084.1"/>
    </source>
</evidence>
<keyword evidence="3" id="KW-1185">Reference proteome</keyword>
<dbReference type="KEGG" id="hni:W911_07450"/>
<protein>
    <submittedName>
        <fullName evidence="2">Uncharacterized protein</fullName>
    </submittedName>
</protein>
<gene>
    <name evidence="2" type="ORF">W911_07450</name>
</gene>
<proteinExistence type="predicted"/>
<organism evidence="2 3">
    <name type="scientific">Hyphomicrobium nitrativorans NL23</name>
    <dbReference type="NCBI Taxonomy" id="1029756"/>
    <lineage>
        <taxon>Bacteria</taxon>
        <taxon>Pseudomonadati</taxon>
        <taxon>Pseudomonadota</taxon>
        <taxon>Alphaproteobacteria</taxon>
        <taxon>Hyphomicrobiales</taxon>
        <taxon>Hyphomicrobiaceae</taxon>
        <taxon>Hyphomicrobium</taxon>
    </lineage>
</organism>
<keyword evidence="1" id="KW-0812">Transmembrane</keyword>
<feature type="transmembrane region" description="Helical" evidence="1">
    <location>
        <begin position="21"/>
        <end position="44"/>
    </location>
</feature>
<feature type="transmembrane region" description="Helical" evidence="1">
    <location>
        <begin position="50"/>
        <end position="74"/>
    </location>
</feature>
<dbReference type="RefSeq" id="WP_023786878.1">
    <property type="nucleotide sequence ID" value="NC_022997.1"/>
</dbReference>
<dbReference type="Proteomes" id="UP000018542">
    <property type="component" value="Chromosome"/>
</dbReference>
<sequence>MSDRHGNLSGNVEAPPVPRGLLAFCFALMGPAFAINSAFVALAIPAMAPYGVQGLVIVGLIGSVFGIFPALWLARRIHEGIRED</sequence>
<evidence type="ECO:0000313" key="3">
    <source>
        <dbReference type="Proteomes" id="UP000018542"/>
    </source>
</evidence>
<dbReference type="HOGENOM" id="CLU_2523063_0_0_5"/>
<accession>V5SJF0</accession>
<keyword evidence="1" id="KW-1133">Transmembrane helix</keyword>
<keyword evidence="1" id="KW-0472">Membrane</keyword>